<name>A0A2S0L4X8_9FIRM</name>
<accession>A0A2S0L4X8</accession>
<proteinExistence type="predicted"/>
<protein>
    <submittedName>
        <fullName evidence="1">Uncharacterized protein</fullName>
    </submittedName>
</protein>
<dbReference type="AlphaFoldDB" id="A0A2S0L4X8"/>
<reference evidence="2" key="1">
    <citation type="submission" date="2018-02" db="EMBL/GenBank/DDBJ databases">
        <authorList>
            <person name="Holder M.E."/>
            <person name="Ajami N.J."/>
            <person name="Petrosino J.F."/>
        </authorList>
    </citation>
    <scope>NUCLEOTIDE SEQUENCE [LARGE SCALE GENOMIC DNA]</scope>
    <source>
        <strain evidence="2">CCUG 47132</strain>
    </source>
</reference>
<dbReference type="KEGG" id="mdv:C5Q96_05435"/>
<dbReference type="Proteomes" id="UP000237883">
    <property type="component" value="Chromosome"/>
</dbReference>
<gene>
    <name evidence="1" type="ORF">C5Q96_05435</name>
</gene>
<dbReference type="EMBL" id="CP027228">
    <property type="protein sequence ID" value="AVM48317.1"/>
    <property type="molecule type" value="Genomic_DNA"/>
</dbReference>
<dbReference type="NCBIfam" id="TIGR04197">
    <property type="entry name" value="T7SS_SACOL2603"/>
    <property type="match status" value="1"/>
</dbReference>
<keyword evidence="2" id="KW-1185">Reference proteome</keyword>
<evidence type="ECO:0000313" key="2">
    <source>
        <dbReference type="Proteomes" id="UP000237883"/>
    </source>
</evidence>
<evidence type="ECO:0000313" key="1">
    <source>
        <dbReference type="EMBL" id="AVM48317.1"/>
    </source>
</evidence>
<dbReference type="InterPro" id="IPR021477">
    <property type="entry name" value="TVIIS_effector_SACOL2603_fam"/>
</dbReference>
<sequence length="103" mass="11223">MKEGNIMADIQIVKGEVANTAASLSAGSTLVMVDALQRDEESTLTAVASAQTLYEDFSKVVNKLKEQIADDSAKLFKTDSLFAQWDSKTAKKFAGRHNRKAVK</sequence>
<organism evidence="1 2">
    <name type="scientific">Mogibacterium diversum</name>
    <dbReference type="NCBI Taxonomy" id="114527"/>
    <lineage>
        <taxon>Bacteria</taxon>
        <taxon>Bacillati</taxon>
        <taxon>Bacillota</taxon>
        <taxon>Clostridia</taxon>
        <taxon>Peptostreptococcales</taxon>
        <taxon>Anaerovoracaceae</taxon>
        <taxon>Mogibacterium</taxon>
    </lineage>
</organism>